<dbReference type="RefSeq" id="WP_127489521.1">
    <property type="nucleotide sequence ID" value="NZ_CP022572.1"/>
</dbReference>
<dbReference type="Pfam" id="PF13750">
    <property type="entry name" value="Big_3_3"/>
    <property type="match status" value="1"/>
</dbReference>
<dbReference type="GO" id="GO:0007156">
    <property type="term" value="P:homophilic cell adhesion via plasma membrane adhesion molecules"/>
    <property type="evidence" value="ECO:0007669"/>
    <property type="project" value="InterPro"/>
</dbReference>
<evidence type="ECO:0000313" key="3">
    <source>
        <dbReference type="EMBL" id="AZU64699.1"/>
    </source>
</evidence>
<evidence type="ECO:0000313" key="4">
    <source>
        <dbReference type="Proteomes" id="UP000282892"/>
    </source>
</evidence>
<dbReference type="NCBIfam" id="NF038114">
    <property type="entry name" value="rightmost"/>
    <property type="match status" value="1"/>
</dbReference>
<dbReference type="Proteomes" id="UP000282892">
    <property type="component" value="Chromosome"/>
</dbReference>
<feature type="signal peptide" evidence="1">
    <location>
        <begin position="1"/>
        <end position="28"/>
    </location>
</feature>
<dbReference type="OrthoDB" id="3193440at2"/>
<dbReference type="PANTHER" id="PTHR24273:SF32">
    <property type="entry name" value="HYALIN"/>
    <property type="match status" value="1"/>
</dbReference>
<dbReference type="InterPro" id="IPR044016">
    <property type="entry name" value="Big_13"/>
</dbReference>
<feature type="chain" id="PRO_5038362094" description="Cadherin domain-containing protein" evidence="1">
    <location>
        <begin position="29"/>
        <end position="1321"/>
    </location>
</feature>
<evidence type="ECO:0000259" key="2">
    <source>
        <dbReference type="PROSITE" id="PS50268"/>
    </source>
</evidence>
<dbReference type="Gene3D" id="2.60.40.10">
    <property type="entry name" value="Immunoglobulins"/>
    <property type="match status" value="6"/>
</dbReference>
<dbReference type="EMBL" id="CP022572">
    <property type="protein sequence ID" value="AZU64699.1"/>
    <property type="molecule type" value="Genomic_DNA"/>
</dbReference>
<reference evidence="3 4" key="1">
    <citation type="submission" date="2017-07" db="EMBL/GenBank/DDBJ databases">
        <title>The complete genome sequence of Bacillus mesonae strain H20-5, an efficient strain improving plant abiotic stress resistance.</title>
        <authorList>
            <person name="Kim S.Y."/>
            <person name="Song H."/>
            <person name="Sang M.K."/>
            <person name="Weon H.-Y."/>
            <person name="Song J."/>
        </authorList>
    </citation>
    <scope>NUCLEOTIDE SEQUENCE [LARGE SCALE GENOMIC DNA]</scope>
    <source>
        <strain evidence="3 4">H20-5</strain>
    </source>
</reference>
<feature type="domain" description="Cadherin" evidence="2">
    <location>
        <begin position="501"/>
        <end position="611"/>
    </location>
</feature>
<accession>A0A3Q9R290</accession>
<dbReference type="InterPro" id="IPR013783">
    <property type="entry name" value="Ig-like_fold"/>
</dbReference>
<protein>
    <recommendedName>
        <fullName evidence="2">Cadherin domain-containing protein</fullName>
    </recommendedName>
</protein>
<dbReference type="InterPro" id="IPR022038">
    <property type="entry name" value="Ig-like_bact"/>
</dbReference>
<dbReference type="GO" id="GO:0005509">
    <property type="term" value="F:calcium ion binding"/>
    <property type="evidence" value="ECO:0007669"/>
    <property type="project" value="InterPro"/>
</dbReference>
<dbReference type="STRING" id="1193713.GCA_001636315_02445"/>
<dbReference type="PANTHER" id="PTHR24273">
    <property type="entry name" value="FI04643P-RELATED"/>
    <property type="match status" value="1"/>
</dbReference>
<proteinExistence type="predicted"/>
<dbReference type="InterPro" id="IPR002126">
    <property type="entry name" value="Cadherin-like_dom"/>
</dbReference>
<dbReference type="Pfam" id="PF19077">
    <property type="entry name" value="Big_13"/>
    <property type="match status" value="1"/>
</dbReference>
<dbReference type="KEGG" id="nmk:CHR53_27635"/>
<dbReference type="Pfam" id="PF12245">
    <property type="entry name" value="Big_3_2"/>
    <property type="match status" value="1"/>
</dbReference>
<dbReference type="PROSITE" id="PS50268">
    <property type="entry name" value="CADHERIN_2"/>
    <property type="match status" value="1"/>
</dbReference>
<evidence type="ECO:0000256" key="1">
    <source>
        <dbReference type="SAM" id="SignalP"/>
    </source>
</evidence>
<keyword evidence="4" id="KW-1185">Reference proteome</keyword>
<organism evidence="3 4">
    <name type="scientific">Neobacillus mesonae</name>
    <dbReference type="NCBI Taxonomy" id="1193713"/>
    <lineage>
        <taxon>Bacteria</taxon>
        <taxon>Bacillati</taxon>
        <taxon>Bacillota</taxon>
        <taxon>Bacilli</taxon>
        <taxon>Bacillales</taxon>
        <taxon>Bacillaceae</taxon>
        <taxon>Neobacillus</taxon>
    </lineage>
</organism>
<gene>
    <name evidence="3" type="ORF">CHR53_27635</name>
</gene>
<keyword evidence="1" id="KW-0732">Signal</keyword>
<dbReference type="GO" id="GO:0016020">
    <property type="term" value="C:membrane"/>
    <property type="evidence" value="ECO:0007669"/>
    <property type="project" value="InterPro"/>
</dbReference>
<name>A0A3Q9R290_9BACI</name>
<sequence length="1321" mass="142912">MLKKLQKSFVMLLVLLVSGVFSTLSAIASELEAVPEFNGESNGVIRVVQGASSEYTLKLSYEKGNQNNTSGTITVYTNYQIIGDTPSNSGSPQTFSFSGETLSKNVKGTISAKNAVPGTYTIPINVTIKNNGNGKGNELMNTTIDYLTVMILPSDSAAPVVTITKPVNGGFYQSSKLPKEPEFTVKDESSYTTNVTGWNTTTEGEQTVTVTATDAYGNVGHASVTYYVDNTAPAITSEVVNGGVYNAASLKDKVKTYYSVNEPTTSLLADALDLSVGQHTVHITAVDRAGNKAEKEITYIIDNDAPTITFNFDDGGYYKSSIFSSFNPYYNIEDDNLDQDSISASKPNLTEGPHSVTVSASDLAQNYSTATASYTIDDTAPKVTIHLEDGKYYNAASLSEIGEFYTVEDLNLLRVEPSGFGTTNVHYKATVIATDKAANVTVQSVEYVVDTIDPVITFNSDKIANRGFYTSSYLQDLTDFYSVEDANKDEVNVTAFDLTEGEHTLTITATDKAGNKSTETITYTVDNTAPTITFNLTLNGFYNSKNLPENYFTTSDKNGVVSVVQSGYDKSEGIHTLTVTAMDAAGNSTTESITYTVDDTDPAVSINIPKNGGFYQSANLPKQPDFVVVDASPVVTNIVGYNKEAEAEHTVTVTATDAAGNVGSASVTYTVDNTKPEITSKLIDGGYYNKETLENLGKYYDVKDPNINLEKGVTASDLVLTEGKHTAVITAVDKAGNKAELKINYTVDNTKPTITFNFDDSSYYQSQKFKTFDPYYKVEDENLDKDSIKASDISFAEGEHELTVSAADLAKNSNSATVKYIIDDTAPTVTLALKDGKYYNLEALEALGQYWSVTDNSPFDVEATPLVTEDGTYTATVKAVDRAGNETTVFVEYHVDNTPPEIELDESKLKDGGFYNSAYLKGLSSKPYTVKDANPDTDTASEFYYEEGTHEYTLTAKDKAGNTAVKTISYTVDNTAPTIGFNLEKDKVYTSAQLAEIGQYYSVSDNRPEAVHVEADELITGKDGTYTLNVTATDKAGNITTASITYTVDDTAPVVKFHLEDGKHYTTKTLTDALAEFDHYYTATDNHLADVKAEPLKTNEGVHTLTVKATDAVGNNTVASITYTVDNTASNISGLNGLKDGKRFLVGQKIDIKPIVTDNFDKDPTLEGPVKLDTSKAGAHSITVTATDKAGNTSSFTYYYHVYQYSGVLEPVKADGSSTFKKNSTIPVKFQINDGKQYVTDAVATLGLVKISNNGSEEEAQVISTSAATEGNLFRCGNGDSQYIFNLGTKTLDEGKYKAVIKIELDGIETIKESQTFIIKK</sequence>